<evidence type="ECO:0000256" key="1">
    <source>
        <dbReference type="SAM" id="MobiDB-lite"/>
    </source>
</evidence>
<comment type="caution">
    <text evidence="2">The sequence shown here is derived from an EMBL/GenBank/DDBJ whole genome shotgun (WGS) entry which is preliminary data.</text>
</comment>
<evidence type="ECO:0000313" key="3">
    <source>
        <dbReference type="Proteomes" id="UP000646827"/>
    </source>
</evidence>
<sequence>MSTFQEETAMPTVSAVVPKNHLDDDMMSESGSAVSVTSSSRMSPRIAKLIAKIAFLEEEMVRDDLSEEDLVKVQKLFAIHANSLDMMLGIQKKLAKKDKAVTTTLSSRLIVPSDLPLLQWTGNCRLLPRMLSPDQRSWFIDNLKPHAALDWSFARKTLVNKYGIQDADRQAQYMQELFSLKMGRDDSVEQYTDHFHKLRREAGCEDNRVMAALYIKSLLPELSQHVTLGQAHLSPDKRATINHAANLARRMYGNVVHSKYSKQVVASSDSSLSSSAVSVAASGPSFAVSGKRNKGKKRADAKHCRLHGAG</sequence>
<evidence type="ECO:0008006" key="4">
    <source>
        <dbReference type="Google" id="ProtNLM"/>
    </source>
</evidence>
<reference evidence="2 3" key="1">
    <citation type="submission" date="2020-12" db="EMBL/GenBank/DDBJ databases">
        <title>Metabolic potential, ecology and presence of endohyphal bacteria is reflected in genomic diversity of Mucoromycotina.</title>
        <authorList>
            <person name="Muszewska A."/>
            <person name="Okrasinska A."/>
            <person name="Steczkiewicz K."/>
            <person name="Drgas O."/>
            <person name="Orlowska M."/>
            <person name="Perlinska-Lenart U."/>
            <person name="Aleksandrzak-Piekarczyk T."/>
            <person name="Szatraj K."/>
            <person name="Zielenkiewicz U."/>
            <person name="Pilsyk S."/>
            <person name="Malc E."/>
            <person name="Mieczkowski P."/>
            <person name="Kruszewska J.S."/>
            <person name="Biernat P."/>
            <person name="Pawlowska J."/>
        </authorList>
    </citation>
    <scope>NUCLEOTIDE SEQUENCE [LARGE SCALE GENOMIC DNA]</scope>
    <source>
        <strain evidence="2 3">CBS 142.35</strain>
    </source>
</reference>
<accession>A0A8H7S992</accession>
<proteinExistence type="predicted"/>
<organism evidence="2 3">
    <name type="scientific">Circinella minor</name>
    <dbReference type="NCBI Taxonomy" id="1195481"/>
    <lineage>
        <taxon>Eukaryota</taxon>
        <taxon>Fungi</taxon>
        <taxon>Fungi incertae sedis</taxon>
        <taxon>Mucoromycota</taxon>
        <taxon>Mucoromycotina</taxon>
        <taxon>Mucoromycetes</taxon>
        <taxon>Mucorales</taxon>
        <taxon>Lichtheimiaceae</taxon>
        <taxon>Circinella</taxon>
    </lineage>
</organism>
<evidence type="ECO:0000313" key="2">
    <source>
        <dbReference type="EMBL" id="KAG2225124.1"/>
    </source>
</evidence>
<keyword evidence="3" id="KW-1185">Reference proteome</keyword>
<dbReference type="EMBL" id="JAEPRB010000032">
    <property type="protein sequence ID" value="KAG2225124.1"/>
    <property type="molecule type" value="Genomic_DNA"/>
</dbReference>
<protein>
    <recommendedName>
        <fullName evidence="4">Retrotransposon gag domain-containing protein</fullName>
    </recommendedName>
</protein>
<name>A0A8H7S992_9FUNG</name>
<feature type="non-terminal residue" evidence="2">
    <location>
        <position position="310"/>
    </location>
</feature>
<dbReference type="AlphaFoldDB" id="A0A8H7S992"/>
<feature type="compositionally biased region" description="Basic residues" evidence="1">
    <location>
        <begin position="291"/>
        <end position="310"/>
    </location>
</feature>
<feature type="compositionally biased region" description="Low complexity" evidence="1">
    <location>
        <begin position="278"/>
        <end position="289"/>
    </location>
</feature>
<gene>
    <name evidence="2" type="ORF">INT45_011807</name>
</gene>
<dbReference type="Proteomes" id="UP000646827">
    <property type="component" value="Unassembled WGS sequence"/>
</dbReference>
<feature type="region of interest" description="Disordered" evidence="1">
    <location>
        <begin position="278"/>
        <end position="310"/>
    </location>
</feature>